<accession>A0A8B9Z3P2</accession>
<feature type="compositionally biased region" description="Basic and acidic residues" evidence="2">
    <location>
        <begin position="255"/>
        <end position="268"/>
    </location>
</feature>
<dbReference type="InterPro" id="IPR029304">
    <property type="entry name" value="AKAP2_C"/>
</dbReference>
<evidence type="ECO:0000313" key="4">
    <source>
        <dbReference type="Ensembl" id="ENSBJAP00000001515.1"/>
    </source>
</evidence>
<dbReference type="Ensembl" id="ENSBJAT00000001549.1">
    <property type="protein sequence ID" value="ENSBJAP00000001515.1"/>
    <property type="gene ID" value="ENSBJAG00000001140.1"/>
</dbReference>
<dbReference type="Pfam" id="PF15304">
    <property type="entry name" value="AKAP2_C"/>
    <property type="match status" value="1"/>
</dbReference>
<feature type="compositionally biased region" description="Basic and acidic residues" evidence="2">
    <location>
        <begin position="209"/>
        <end position="225"/>
    </location>
</feature>
<dbReference type="PANTHER" id="PTHR18839:SF7">
    <property type="entry name" value="A-KINASE ANCHOR PROTEIN 2 C-TERMINAL DOMAIN-CONTAINING PROTEIN"/>
    <property type="match status" value="1"/>
</dbReference>
<feature type="domain" description="A-kinase anchor protein 2 C-terminal" evidence="3">
    <location>
        <begin position="300"/>
        <end position="576"/>
    </location>
</feature>
<dbReference type="AlphaFoldDB" id="A0A8B9Z3P2"/>
<proteinExistence type="predicted"/>
<organism evidence="4 5">
    <name type="scientific">Buteo japonicus</name>
    <dbReference type="NCBI Taxonomy" id="224669"/>
    <lineage>
        <taxon>Eukaryota</taxon>
        <taxon>Metazoa</taxon>
        <taxon>Chordata</taxon>
        <taxon>Craniata</taxon>
        <taxon>Vertebrata</taxon>
        <taxon>Euteleostomi</taxon>
        <taxon>Archelosauria</taxon>
        <taxon>Archosauria</taxon>
        <taxon>Dinosauria</taxon>
        <taxon>Saurischia</taxon>
        <taxon>Theropoda</taxon>
        <taxon>Coelurosauria</taxon>
        <taxon>Aves</taxon>
        <taxon>Neognathae</taxon>
        <taxon>Neoaves</taxon>
        <taxon>Telluraves</taxon>
        <taxon>Accipitrimorphae</taxon>
        <taxon>Accipitriformes</taxon>
        <taxon>Accipitridae</taxon>
        <taxon>Accipitrinae</taxon>
        <taxon>Buteo</taxon>
    </lineage>
</organism>
<keyword evidence="5" id="KW-1185">Reference proteome</keyword>
<feature type="compositionally biased region" description="Basic residues" evidence="2">
    <location>
        <begin position="568"/>
        <end position="579"/>
    </location>
</feature>
<reference evidence="4" key="2">
    <citation type="submission" date="2025-09" db="UniProtKB">
        <authorList>
            <consortium name="Ensembl"/>
        </authorList>
    </citation>
    <scope>IDENTIFICATION</scope>
</reference>
<name>A0A8B9Z3P2_9AVES</name>
<evidence type="ECO:0000259" key="3">
    <source>
        <dbReference type="Pfam" id="PF15304"/>
    </source>
</evidence>
<sequence length="662" mass="74931">MDRVTRHLVFQLPQTSHKHDHNDSSLYFLEGGKDVWTPSPDRESKLEVVRSGSLYDVRAYKGERKPSKLYDEDEQEQYRVPPPSVSPEKARELEDERREVIRGQVVRKSSTVAESQGEGRHRDNFTTSFAICFDKPSSRRAATPVDPENIDTEQINFSAARQQFLLLEQTNPGSFFSPGQQAMSPNASSQSRTDKTVYQVYNLSYKTPVKEEVHAPRRAETERSYPTRKTSSLTKESSREDLDSGLGEMASSNGLDKETKISNETPIEREIRMAMEREENLWKERGIQRLTTSSELVEIQTKPLLSMHASPGPGRKGKDKGRASLYVQREIEQETKREEDLKKQGRLLGMYDRGTQQELDERRRVFEQEEAPPQKPTPMKKADEWRTSINEFAAEQPTSHGPCPAEATRGGRRLPSYAASITHFQASQPRFAAREKSQDQPLVSQHVSASASKWGSEDSWGGRLPGSTLSPAGTAVLPREYFSFSFWKPKVSFVDDMGTQNPLRRDDGREEQYKLRTWKPQTSALIEKEIRSDLQREEELQEQRRQRQLIDGYSLVSGDGVPQEGSRSRHSSGKGRRGTVGRDGTGLSPRGRATTGIAPALRFLVALSFSRSHQRGQEWHRGVLFPRDLPVQTGRCLSQAREAFTAGVHALREMSLVAGSQR</sequence>
<feature type="region of interest" description="Disordered" evidence="2">
    <location>
        <begin position="61"/>
        <end position="95"/>
    </location>
</feature>
<evidence type="ECO:0000256" key="1">
    <source>
        <dbReference type="ARBA" id="ARBA00023054"/>
    </source>
</evidence>
<feature type="compositionally biased region" description="Basic and acidic residues" evidence="2">
    <location>
        <begin position="61"/>
        <end position="70"/>
    </location>
</feature>
<feature type="region of interest" description="Disordered" evidence="2">
    <location>
        <begin position="551"/>
        <end position="593"/>
    </location>
</feature>
<feature type="region of interest" description="Disordered" evidence="2">
    <location>
        <begin position="301"/>
        <end position="322"/>
    </location>
</feature>
<dbReference type="Proteomes" id="UP000694555">
    <property type="component" value="Unplaced"/>
</dbReference>
<reference evidence="4" key="1">
    <citation type="submission" date="2025-08" db="UniProtKB">
        <authorList>
            <consortium name="Ensembl"/>
        </authorList>
    </citation>
    <scope>IDENTIFICATION</scope>
</reference>
<keyword evidence="1" id="KW-0175">Coiled coil</keyword>
<dbReference type="InterPro" id="IPR042779">
    <property type="entry name" value="MISP/MISP3-like"/>
</dbReference>
<feature type="region of interest" description="Disordered" evidence="2">
    <location>
        <begin position="209"/>
        <end position="268"/>
    </location>
</feature>
<protein>
    <recommendedName>
        <fullName evidence="3">A-kinase anchor protein 2 C-terminal domain-containing protein</fullName>
    </recommendedName>
</protein>
<evidence type="ECO:0000313" key="5">
    <source>
        <dbReference type="Proteomes" id="UP000694555"/>
    </source>
</evidence>
<feature type="region of interest" description="Disordered" evidence="2">
    <location>
        <begin position="336"/>
        <end position="356"/>
    </location>
</feature>
<dbReference type="PANTHER" id="PTHR18839">
    <property type="entry name" value="MITOTIC INTERACTOR AND SUBSTRATE OF PLK1 MISP FAMILY MEMBER"/>
    <property type="match status" value="1"/>
</dbReference>
<evidence type="ECO:0000256" key="2">
    <source>
        <dbReference type="SAM" id="MobiDB-lite"/>
    </source>
</evidence>